<dbReference type="PANTHER" id="PTHR21531:SF0">
    <property type="entry name" value="PROTEIN LTV1 HOMOLOG"/>
    <property type="match status" value="1"/>
</dbReference>
<dbReference type="GO" id="GO:0005634">
    <property type="term" value="C:nucleus"/>
    <property type="evidence" value="ECO:0007669"/>
    <property type="project" value="TreeGrafter"/>
</dbReference>
<feature type="region of interest" description="Disordered" evidence="2">
    <location>
        <begin position="39"/>
        <end position="67"/>
    </location>
</feature>
<dbReference type="GO" id="GO:0000056">
    <property type="term" value="P:ribosomal small subunit export from nucleus"/>
    <property type="evidence" value="ECO:0007669"/>
    <property type="project" value="TreeGrafter"/>
</dbReference>
<evidence type="ECO:0000313" key="4">
    <source>
        <dbReference type="Proteomes" id="UP000187429"/>
    </source>
</evidence>
<name>A0A1R1YL86_9FUNG</name>
<feature type="region of interest" description="Disordered" evidence="2">
    <location>
        <begin position="233"/>
        <end position="275"/>
    </location>
</feature>
<organism evidence="3 4">
    <name type="scientific">Smittium culicis</name>
    <dbReference type="NCBI Taxonomy" id="133412"/>
    <lineage>
        <taxon>Eukaryota</taxon>
        <taxon>Fungi</taxon>
        <taxon>Fungi incertae sedis</taxon>
        <taxon>Zoopagomycota</taxon>
        <taxon>Kickxellomycotina</taxon>
        <taxon>Harpellomycetes</taxon>
        <taxon>Harpellales</taxon>
        <taxon>Legeriomycetaceae</taxon>
        <taxon>Smittium</taxon>
    </lineage>
</organism>
<feature type="compositionally biased region" description="Basic and acidic residues" evidence="2">
    <location>
        <begin position="486"/>
        <end position="500"/>
    </location>
</feature>
<reference evidence="4" key="1">
    <citation type="submission" date="2017-01" db="EMBL/GenBank/DDBJ databases">
        <authorList>
            <person name="Wang Y."/>
            <person name="White M."/>
            <person name="Kvist S."/>
            <person name="Moncalvo J.-M."/>
        </authorList>
    </citation>
    <scope>NUCLEOTIDE SEQUENCE [LARGE SCALE GENOMIC DNA]</scope>
    <source>
        <strain evidence="4">ID-206-W2</strain>
    </source>
</reference>
<feature type="compositionally biased region" description="Basic and acidic residues" evidence="2">
    <location>
        <begin position="52"/>
        <end position="67"/>
    </location>
</feature>
<accession>A0A1R1YL86</accession>
<feature type="compositionally biased region" description="Basic residues" evidence="2">
    <location>
        <begin position="475"/>
        <end position="485"/>
    </location>
</feature>
<proteinExistence type="inferred from homology"/>
<dbReference type="InterPro" id="IPR007307">
    <property type="entry name" value="Ltv1"/>
</dbReference>
<feature type="compositionally biased region" description="Acidic residues" evidence="2">
    <location>
        <begin position="441"/>
        <end position="452"/>
    </location>
</feature>
<evidence type="ECO:0000256" key="1">
    <source>
        <dbReference type="ARBA" id="ARBA00009078"/>
    </source>
</evidence>
<sequence length="520" mass="59524">MVKKPFINKKTSKTYKVVYRSQKDPLAFEEGESAHILAEIAPSNVKRKKSKKSDSKKPDQDAIEKEEPAALYGIFTDDIEYDYTKHLKEIGLETEGENSVFLEAPAPKKSKKFQDDLFGMESSSEQSSSKKKVTFNVPDEFTYDTSNKMDINKDAFPLGLQPNMDPSIREALDALENVEDYETDSDADSFFDKLNDSDLEMSEEEEEASDLEEEFENDEDLFKHIRKMNIKDKYNSSDDDYSDSEDMSDYSEDMASKRSSRSYRSAAPKSNFSMTSSVMYRNDNLTLLDDQFDNLEREYDEMDYSESEEEKEFTSTRPDFQNIMDKFLGQISEPEVKGAAILEKMRKEMHVPTNSEEAKKVSFNLPAKSMKKSPAFERVVVKESSTRPLWDAQSVFSSVSNLENHPVVIKHKNDSSINKIRLNKKGFPIVESKAKDNSASSDEDNSGEDSDANDSKTNKEVFVRSKDETKEDKLARKKAAKQIKKEKRDEKKTKKSELAVKKSSLAQSKLNRLQYSVRLD</sequence>
<dbReference type="OrthoDB" id="5852896at2759"/>
<dbReference type="GO" id="GO:0042274">
    <property type="term" value="P:ribosomal small subunit biogenesis"/>
    <property type="evidence" value="ECO:0007669"/>
    <property type="project" value="InterPro"/>
</dbReference>
<evidence type="ECO:0000256" key="2">
    <source>
        <dbReference type="SAM" id="MobiDB-lite"/>
    </source>
</evidence>
<dbReference type="EMBL" id="LSSM01000876">
    <property type="protein sequence ID" value="OMJ27697.1"/>
    <property type="molecule type" value="Genomic_DNA"/>
</dbReference>
<feature type="compositionally biased region" description="Acidic residues" evidence="2">
    <location>
        <begin position="197"/>
        <end position="217"/>
    </location>
</feature>
<feature type="region of interest" description="Disordered" evidence="2">
    <location>
        <begin position="431"/>
        <end position="500"/>
    </location>
</feature>
<dbReference type="Pfam" id="PF04180">
    <property type="entry name" value="LTV"/>
    <property type="match status" value="1"/>
</dbReference>
<dbReference type="Proteomes" id="UP000187429">
    <property type="component" value="Unassembled WGS sequence"/>
</dbReference>
<dbReference type="PANTHER" id="PTHR21531">
    <property type="entry name" value="LOW-TEMPERATURE VIABILITY PROTEIN LTV1-RELATED"/>
    <property type="match status" value="1"/>
</dbReference>
<evidence type="ECO:0000313" key="3">
    <source>
        <dbReference type="EMBL" id="OMJ27697.1"/>
    </source>
</evidence>
<comment type="caution">
    <text evidence="3">The sequence shown here is derived from an EMBL/GenBank/DDBJ whole genome shotgun (WGS) entry which is preliminary data.</text>
</comment>
<feature type="region of interest" description="Disordered" evidence="2">
    <location>
        <begin position="177"/>
        <end position="217"/>
    </location>
</feature>
<dbReference type="GO" id="GO:0030688">
    <property type="term" value="C:preribosome, small subunit precursor"/>
    <property type="evidence" value="ECO:0007669"/>
    <property type="project" value="TreeGrafter"/>
</dbReference>
<protein>
    <submittedName>
        <fullName evidence="3">Protein LTV1-like protein</fullName>
    </submittedName>
</protein>
<feature type="compositionally biased region" description="Acidic residues" evidence="2">
    <location>
        <begin position="237"/>
        <end position="252"/>
    </location>
</feature>
<feature type="compositionally biased region" description="Acidic residues" evidence="2">
    <location>
        <begin position="177"/>
        <end position="189"/>
    </location>
</feature>
<keyword evidence="4" id="KW-1185">Reference proteome</keyword>
<gene>
    <name evidence="3" type="ORF">AYI69_g2859</name>
</gene>
<dbReference type="AlphaFoldDB" id="A0A1R1YL86"/>
<feature type="compositionally biased region" description="Basic and acidic residues" evidence="2">
    <location>
        <begin position="453"/>
        <end position="474"/>
    </location>
</feature>
<comment type="similarity">
    <text evidence="1">Belongs to the LTV1 family.</text>
</comment>
<dbReference type="GO" id="GO:0005829">
    <property type="term" value="C:cytosol"/>
    <property type="evidence" value="ECO:0007669"/>
    <property type="project" value="TreeGrafter"/>
</dbReference>